<feature type="region of interest" description="Disordered" evidence="8">
    <location>
        <begin position="335"/>
        <end position="373"/>
    </location>
</feature>
<feature type="compositionally biased region" description="Basic residues" evidence="8">
    <location>
        <begin position="115"/>
        <end position="128"/>
    </location>
</feature>
<evidence type="ECO:0000259" key="9">
    <source>
        <dbReference type="PROSITE" id="PS50157"/>
    </source>
</evidence>
<evidence type="ECO:0000256" key="6">
    <source>
        <dbReference type="ARBA" id="ARBA00023163"/>
    </source>
</evidence>
<feature type="region of interest" description="Disordered" evidence="8">
    <location>
        <begin position="80"/>
        <end position="164"/>
    </location>
</feature>
<dbReference type="Pfam" id="PF00096">
    <property type="entry name" value="zf-C2H2"/>
    <property type="match status" value="3"/>
</dbReference>
<dbReference type="SUPFAM" id="SSF57667">
    <property type="entry name" value="beta-beta-alpha zinc fingers"/>
    <property type="match status" value="2"/>
</dbReference>
<dbReference type="GO" id="GO:0008270">
    <property type="term" value="F:zinc ion binding"/>
    <property type="evidence" value="ECO:0007669"/>
    <property type="project" value="UniProtKB-KW"/>
</dbReference>
<feature type="compositionally biased region" description="Low complexity" evidence="8">
    <location>
        <begin position="82"/>
        <end position="103"/>
    </location>
</feature>
<feature type="domain" description="C2H2-type" evidence="9">
    <location>
        <begin position="406"/>
        <end position="435"/>
    </location>
</feature>
<feature type="domain" description="C2H2-type" evidence="9">
    <location>
        <begin position="376"/>
        <end position="405"/>
    </location>
</feature>
<dbReference type="Proteomes" id="UP000663828">
    <property type="component" value="Unassembled WGS sequence"/>
</dbReference>
<dbReference type="FunFam" id="3.30.160.60:FF:000032">
    <property type="entry name" value="Krueppel-like factor 4"/>
    <property type="match status" value="1"/>
</dbReference>
<sequence>MIESGEDYGLGFPSSPKTPNTYSPELERLWRETSNLRADPSLILETPNVYEQAARLKKLGVVDQMSQYDTNSVQNLTDELSKTPSTMSLSSASSTCSSDLSPPAHLVPYQMQHQQNRHHFQQQHHHQQHLAPLHPSHSQQQAYQPATATSEVPYQHPGSKIRSSPLIHSPTALLLCRKRLPLDKELINEELSSAMTYESFMQKQQRQQQQQQQQTHQHSSPCYCLYNDRTNSSLPCPNPISNQSHHSENVKTEPIQYSSDYSIDFGQQLYDESTLSTASSDAYSSSLLIPVSLPIDDIKSTISPLSSGLEYSLTSPIQTTNQTTIEDIWSTPALSTGRKRSAASTNKVPKAKRKASALSENTNDGEDTQRPATMTHVCSYPGCGKTYNKSSHLRAHERTHSGIKPYSCQWPSCGWKFARSDELTRHYRKHTGVKPFACKFCDRAFARSDHLTLHMKRHL</sequence>
<dbReference type="Gene3D" id="3.30.160.60">
    <property type="entry name" value="Classic Zinc Finger"/>
    <property type="match status" value="3"/>
</dbReference>
<dbReference type="InterPro" id="IPR036236">
    <property type="entry name" value="Znf_C2H2_sf"/>
</dbReference>
<organism evidence="10 11">
    <name type="scientific">Adineta ricciae</name>
    <name type="common">Rotifer</name>
    <dbReference type="NCBI Taxonomy" id="249248"/>
    <lineage>
        <taxon>Eukaryota</taxon>
        <taxon>Metazoa</taxon>
        <taxon>Spiralia</taxon>
        <taxon>Gnathifera</taxon>
        <taxon>Rotifera</taxon>
        <taxon>Eurotatoria</taxon>
        <taxon>Bdelloidea</taxon>
        <taxon>Adinetida</taxon>
        <taxon>Adinetidae</taxon>
        <taxon>Adineta</taxon>
    </lineage>
</organism>
<evidence type="ECO:0000256" key="7">
    <source>
        <dbReference type="PROSITE-ProRule" id="PRU00042"/>
    </source>
</evidence>
<evidence type="ECO:0000256" key="5">
    <source>
        <dbReference type="ARBA" id="ARBA00023015"/>
    </source>
</evidence>
<evidence type="ECO:0000313" key="10">
    <source>
        <dbReference type="EMBL" id="CAF1658738.1"/>
    </source>
</evidence>
<dbReference type="AlphaFoldDB" id="A0A816FC04"/>
<evidence type="ECO:0000256" key="1">
    <source>
        <dbReference type="ARBA" id="ARBA00022723"/>
    </source>
</evidence>
<dbReference type="GO" id="GO:0000978">
    <property type="term" value="F:RNA polymerase II cis-regulatory region sequence-specific DNA binding"/>
    <property type="evidence" value="ECO:0007669"/>
    <property type="project" value="TreeGrafter"/>
</dbReference>
<feature type="compositionally biased region" description="Polar residues" evidence="8">
    <location>
        <begin position="136"/>
        <end position="152"/>
    </location>
</feature>
<keyword evidence="2" id="KW-0677">Repeat</keyword>
<proteinExistence type="predicted"/>
<keyword evidence="5" id="KW-0805">Transcription regulation</keyword>
<evidence type="ECO:0000256" key="8">
    <source>
        <dbReference type="SAM" id="MobiDB-lite"/>
    </source>
</evidence>
<dbReference type="SMART" id="SM00355">
    <property type="entry name" value="ZnF_C2H2"/>
    <property type="match status" value="3"/>
</dbReference>
<dbReference type="EMBL" id="CAJNOR010011054">
    <property type="protein sequence ID" value="CAF1658738.1"/>
    <property type="molecule type" value="Genomic_DNA"/>
</dbReference>
<feature type="domain" description="C2H2-type" evidence="9">
    <location>
        <begin position="436"/>
        <end position="459"/>
    </location>
</feature>
<keyword evidence="6" id="KW-0804">Transcription</keyword>
<keyword evidence="3 7" id="KW-0863">Zinc-finger</keyword>
<accession>A0A816FC04</accession>
<evidence type="ECO:0000256" key="2">
    <source>
        <dbReference type="ARBA" id="ARBA00022737"/>
    </source>
</evidence>
<comment type="caution">
    <text evidence="10">The sequence shown here is derived from an EMBL/GenBank/DDBJ whole genome shotgun (WGS) entry which is preliminary data.</text>
</comment>
<feature type="region of interest" description="Disordered" evidence="8">
    <location>
        <begin position="1"/>
        <end position="23"/>
    </location>
</feature>
<evidence type="ECO:0000256" key="3">
    <source>
        <dbReference type="ARBA" id="ARBA00022771"/>
    </source>
</evidence>
<dbReference type="PANTHER" id="PTHR23235:SF156">
    <property type="entry name" value="KRUPPEL-LIKE FACTOR 18"/>
    <property type="match status" value="1"/>
</dbReference>
<reference evidence="10" key="1">
    <citation type="submission" date="2021-02" db="EMBL/GenBank/DDBJ databases">
        <authorList>
            <person name="Nowell W R."/>
        </authorList>
    </citation>
    <scope>NUCLEOTIDE SEQUENCE</scope>
</reference>
<keyword evidence="4" id="KW-0862">Zinc</keyword>
<dbReference type="PROSITE" id="PS00028">
    <property type="entry name" value="ZINC_FINGER_C2H2_1"/>
    <property type="match status" value="3"/>
</dbReference>
<evidence type="ECO:0000256" key="4">
    <source>
        <dbReference type="ARBA" id="ARBA00022833"/>
    </source>
</evidence>
<dbReference type="PROSITE" id="PS50157">
    <property type="entry name" value="ZINC_FINGER_C2H2_2"/>
    <property type="match status" value="3"/>
</dbReference>
<evidence type="ECO:0000313" key="11">
    <source>
        <dbReference type="Proteomes" id="UP000663828"/>
    </source>
</evidence>
<keyword evidence="11" id="KW-1185">Reference proteome</keyword>
<gene>
    <name evidence="10" type="ORF">XAT740_LOCUS56430</name>
</gene>
<keyword evidence="1" id="KW-0479">Metal-binding</keyword>
<dbReference type="InterPro" id="IPR013087">
    <property type="entry name" value="Znf_C2H2_type"/>
</dbReference>
<dbReference type="GO" id="GO:0000981">
    <property type="term" value="F:DNA-binding transcription factor activity, RNA polymerase II-specific"/>
    <property type="evidence" value="ECO:0007669"/>
    <property type="project" value="TreeGrafter"/>
</dbReference>
<name>A0A816FC04_ADIRI</name>
<dbReference type="PANTHER" id="PTHR23235">
    <property type="entry name" value="KRUEPPEL-LIKE TRANSCRIPTION FACTOR"/>
    <property type="match status" value="1"/>
</dbReference>
<protein>
    <recommendedName>
        <fullName evidence="9">C2H2-type domain-containing protein</fullName>
    </recommendedName>
</protein>